<dbReference type="RefSeq" id="WP_074359083.1">
    <property type="nucleotide sequence ID" value="NZ_CP104550.1"/>
</dbReference>
<dbReference type="InterPro" id="IPR007154">
    <property type="entry name" value="DUF356"/>
</dbReference>
<dbReference type="KEGG" id="mwo:MWSIV6_1105"/>
<dbReference type="PIRSF" id="PIRSF006606">
    <property type="entry name" value="UCP006606"/>
    <property type="match status" value="1"/>
</dbReference>
<organism evidence="2">
    <name type="scientific">Methanothermobacter wolfeii</name>
    <name type="common">Methanobacterium wolfei</name>
    <dbReference type="NCBI Taxonomy" id="145261"/>
    <lineage>
        <taxon>Archaea</taxon>
        <taxon>Methanobacteriati</taxon>
        <taxon>Methanobacteriota</taxon>
        <taxon>Methanomada group</taxon>
        <taxon>Methanobacteria</taxon>
        <taxon>Methanobacteriales</taxon>
        <taxon>Methanobacteriaceae</taxon>
        <taxon>Methanothermobacter</taxon>
    </lineage>
</organism>
<accession>A0A9E7UMN7</accession>
<dbReference type="EMBL" id="CP104550">
    <property type="protein sequence ID" value="UXH31041.1"/>
    <property type="molecule type" value="Genomic_DNA"/>
</dbReference>
<evidence type="ECO:0000313" key="3">
    <source>
        <dbReference type="Proteomes" id="UP001369247"/>
    </source>
</evidence>
<evidence type="ECO:0000313" key="2">
    <source>
        <dbReference type="EMBL" id="UXH31041.1"/>
    </source>
</evidence>
<dbReference type="EMBL" id="JAXUHJ010000008">
    <property type="protein sequence ID" value="MEJ8542716.1"/>
    <property type="molecule type" value="Genomic_DNA"/>
</dbReference>
<gene>
    <name evidence="2" type="ORF">N5910_05690</name>
    <name evidence="1" type="ORF">U2150_04325</name>
</gene>
<sequence length="116" mass="13024">MSLIIIRADSNEKILNAIADLERHGGLKVIGKPRLMRRELADRLASSILGGPLRSRASAAAVVEVEEDDTESIMAVRRIHPPAHLIVVSSEYDEYGELRDIFRNLRVMRGYYSHKG</sequence>
<dbReference type="Pfam" id="PF04009">
    <property type="entry name" value="DUF356"/>
    <property type="match status" value="1"/>
</dbReference>
<dbReference type="GeneID" id="58978735"/>
<dbReference type="Proteomes" id="UP001369247">
    <property type="component" value="Unassembled WGS sequence"/>
</dbReference>
<evidence type="ECO:0000313" key="1">
    <source>
        <dbReference type="EMBL" id="MEJ8542716.1"/>
    </source>
</evidence>
<dbReference type="AlphaFoldDB" id="A0A9E7UMN7"/>
<reference evidence="2" key="1">
    <citation type="submission" date="2022-09" db="EMBL/GenBank/DDBJ databases">
        <title>Characterization of three MwoI isoschizomers from sequenced genome and metagenomes.</title>
        <authorList>
            <person name="Fomenkov A."/>
            <person name="Xu S.Y."/>
            <person name="Roberts R.J."/>
        </authorList>
    </citation>
    <scope>NUCLEOTIDE SEQUENCE</scope>
    <source>
        <strain evidence="2">DSM 2970</strain>
    </source>
</reference>
<keyword evidence="3" id="KW-1185">Reference proteome</keyword>
<dbReference type="Proteomes" id="UP001065373">
    <property type="component" value="Chromosome"/>
</dbReference>
<name>A0A9E7UMN7_METWO</name>
<protein>
    <submittedName>
        <fullName evidence="2">DUF356 domain-containing protein</fullName>
    </submittedName>
</protein>
<proteinExistence type="predicted"/>
<reference evidence="1 3" key="2">
    <citation type="submission" date="2023-12" db="EMBL/GenBank/DDBJ databases">
        <title>Phenotypic and Genomic Characterization of Methanothermobacter wolfeii Strain BSEL, a CO2-Capturing Archaeon with Minimal Nutrient Requirements.</title>
        <authorList>
            <person name="Ale Enriquez F."/>
            <person name="Ahring B.K."/>
        </authorList>
    </citation>
    <scope>NUCLEOTIDE SEQUENCE [LARGE SCALE GENOMIC DNA]</scope>
    <source>
        <strain evidence="1 3">BSEL-1</strain>
    </source>
</reference>
<dbReference type="GeneID" id="75106724"/>